<evidence type="ECO:0000256" key="3">
    <source>
        <dbReference type="RuleBase" id="RU000363"/>
    </source>
</evidence>
<dbReference type="PRINTS" id="PR00080">
    <property type="entry name" value="SDRFAMILY"/>
</dbReference>
<dbReference type="InterPro" id="IPR020904">
    <property type="entry name" value="Sc_DH/Rdtase_CS"/>
</dbReference>
<accession>A0ABW4WVU5</accession>
<dbReference type="InterPro" id="IPR002347">
    <property type="entry name" value="SDR_fam"/>
</dbReference>
<evidence type="ECO:0000313" key="4">
    <source>
        <dbReference type="EMBL" id="MFD2065982.1"/>
    </source>
</evidence>
<sequence>MLDVTRPDGVKAIVEAAFKHFGRLDIVVNNAGFGLLGVVEEVSLEEYREVMETNFYGALQVTQAVLPYLRAQRQGHILQMSSTSGFRGTTGFGAYNASKFALEGMSEALAQEVAPYNIKVTIVEPGPLRTNFAGAGIKAAKKHIKEYDTTAGAFTASMRAGHNEQAGDPAKAAKVLMELVNTDNLPLHLPLGKFAFDVIRAKLQKMQQELDKWESFASKTSFET</sequence>
<keyword evidence="5" id="KW-1185">Reference proteome</keyword>
<comment type="similarity">
    <text evidence="1 3">Belongs to the short-chain dehydrogenases/reductases (SDR) family.</text>
</comment>
<dbReference type="SUPFAM" id="SSF51735">
    <property type="entry name" value="NAD(P)-binding Rossmann-fold domains"/>
    <property type="match status" value="1"/>
</dbReference>
<comment type="caution">
    <text evidence="4">The sequence shown here is derived from an EMBL/GenBank/DDBJ whole genome shotgun (WGS) entry which is preliminary data.</text>
</comment>
<dbReference type="InterPro" id="IPR051911">
    <property type="entry name" value="SDR_oxidoreductase"/>
</dbReference>
<dbReference type="Proteomes" id="UP001597369">
    <property type="component" value="Unassembled WGS sequence"/>
</dbReference>
<protein>
    <submittedName>
        <fullName evidence="4">SDR family NAD(P)-dependent oxidoreductase</fullName>
    </submittedName>
</protein>
<dbReference type="EMBL" id="JBHUHV010000014">
    <property type="protein sequence ID" value="MFD2065982.1"/>
    <property type="molecule type" value="Genomic_DNA"/>
</dbReference>
<keyword evidence="2" id="KW-0560">Oxidoreductase</keyword>
<dbReference type="PANTHER" id="PTHR43976">
    <property type="entry name" value="SHORT CHAIN DEHYDROGENASE"/>
    <property type="match status" value="1"/>
</dbReference>
<reference evidence="5" key="1">
    <citation type="journal article" date="2019" name="Int. J. Syst. Evol. Microbiol.">
        <title>The Global Catalogue of Microorganisms (GCM) 10K type strain sequencing project: providing services to taxonomists for standard genome sequencing and annotation.</title>
        <authorList>
            <consortium name="The Broad Institute Genomics Platform"/>
            <consortium name="The Broad Institute Genome Sequencing Center for Infectious Disease"/>
            <person name="Wu L."/>
            <person name="Ma J."/>
        </authorList>
    </citation>
    <scope>NUCLEOTIDE SEQUENCE [LARGE SCALE GENOMIC DNA]</scope>
    <source>
        <strain evidence="5">JCM 16545</strain>
    </source>
</reference>
<dbReference type="Gene3D" id="3.40.50.720">
    <property type="entry name" value="NAD(P)-binding Rossmann-like Domain"/>
    <property type="match status" value="1"/>
</dbReference>
<dbReference type="PROSITE" id="PS00061">
    <property type="entry name" value="ADH_SHORT"/>
    <property type="match status" value="1"/>
</dbReference>
<evidence type="ECO:0000313" key="5">
    <source>
        <dbReference type="Proteomes" id="UP001597369"/>
    </source>
</evidence>
<name>A0ABW4WVU5_9BACT</name>
<gene>
    <name evidence="4" type="ORF">ACFSKU_03745</name>
</gene>
<organism evidence="4 5">
    <name type="scientific">Pontibacter silvestris</name>
    <dbReference type="NCBI Taxonomy" id="2305183"/>
    <lineage>
        <taxon>Bacteria</taxon>
        <taxon>Pseudomonadati</taxon>
        <taxon>Bacteroidota</taxon>
        <taxon>Cytophagia</taxon>
        <taxon>Cytophagales</taxon>
        <taxon>Hymenobacteraceae</taxon>
        <taxon>Pontibacter</taxon>
    </lineage>
</organism>
<dbReference type="CDD" id="cd05374">
    <property type="entry name" value="17beta-HSD-like_SDR_c"/>
    <property type="match status" value="1"/>
</dbReference>
<dbReference type="Pfam" id="PF00106">
    <property type="entry name" value="adh_short"/>
    <property type="match status" value="1"/>
</dbReference>
<dbReference type="InterPro" id="IPR036291">
    <property type="entry name" value="NAD(P)-bd_dom_sf"/>
</dbReference>
<dbReference type="PRINTS" id="PR00081">
    <property type="entry name" value="GDHRDH"/>
</dbReference>
<dbReference type="RefSeq" id="WP_229962180.1">
    <property type="nucleotide sequence ID" value="NZ_JAJJWI010000019.1"/>
</dbReference>
<evidence type="ECO:0000256" key="2">
    <source>
        <dbReference type="ARBA" id="ARBA00023002"/>
    </source>
</evidence>
<evidence type="ECO:0000256" key="1">
    <source>
        <dbReference type="ARBA" id="ARBA00006484"/>
    </source>
</evidence>
<proteinExistence type="inferred from homology"/>
<dbReference type="PANTHER" id="PTHR43976:SF16">
    <property type="entry name" value="SHORT-CHAIN DEHYDROGENASE_REDUCTASE FAMILY PROTEIN"/>
    <property type="match status" value="1"/>
</dbReference>